<evidence type="ECO:0000313" key="5">
    <source>
        <dbReference type="EMBL" id="KAL3308610.1"/>
    </source>
</evidence>
<keyword evidence="1 2" id="KW-0694">RNA-binding</keyword>
<dbReference type="GO" id="GO:0003723">
    <property type="term" value="F:RNA binding"/>
    <property type="evidence" value="ECO:0007669"/>
    <property type="project" value="UniProtKB-UniRule"/>
</dbReference>
<reference evidence="5 6" key="1">
    <citation type="submission" date="2024-11" db="EMBL/GenBank/DDBJ databases">
        <title>Adaptive evolution of stress response genes in parasites aligns with host niche diversity.</title>
        <authorList>
            <person name="Hahn C."/>
            <person name="Resl P."/>
        </authorList>
    </citation>
    <scope>NUCLEOTIDE SEQUENCE [LARGE SCALE GENOMIC DNA]</scope>
    <source>
        <strain evidence="5">EGGRZ-B1_66</strain>
        <tissue evidence="5">Body</tissue>
    </source>
</reference>
<dbReference type="EMBL" id="JBJKFK010004968">
    <property type="protein sequence ID" value="KAL3308610.1"/>
    <property type="molecule type" value="Genomic_DNA"/>
</dbReference>
<dbReference type="Gene3D" id="1.10.10.10">
    <property type="entry name" value="Winged helix-like DNA-binding domain superfamily/Winged helix DNA-binding domain"/>
    <property type="match status" value="1"/>
</dbReference>
<dbReference type="Pfam" id="PF05383">
    <property type="entry name" value="La"/>
    <property type="match status" value="1"/>
</dbReference>
<dbReference type="InterPro" id="IPR006630">
    <property type="entry name" value="La_HTH"/>
</dbReference>
<keyword evidence="6" id="KW-1185">Reference proteome</keyword>
<evidence type="ECO:0000256" key="1">
    <source>
        <dbReference type="ARBA" id="ARBA00022884"/>
    </source>
</evidence>
<accession>A0ABD2PM78</accession>
<evidence type="ECO:0000256" key="2">
    <source>
        <dbReference type="PROSITE-ProRule" id="PRU00332"/>
    </source>
</evidence>
<evidence type="ECO:0000259" key="4">
    <source>
        <dbReference type="PROSITE" id="PS50961"/>
    </source>
</evidence>
<comment type="caution">
    <text evidence="5">The sequence shown here is derived from an EMBL/GenBank/DDBJ whole genome shotgun (WGS) entry which is preliminary data.</text>
</comment>
<dbReference type="InterPro" id="IPR036390">
    <property type="entry name" value="WH_DNA-bd_sf"/>
</dbReference>
<protein>
    <recommendedName>
        <fullName evidence="4">HTH La-type RNA-binding domain-containing protein</fullName>
    </recommendedName>
</protein>
<dbReference type="SUPFAM" id="SSF46785">
    <property type="entry name" value="Winged helix' DNA-binding domain"/>
    <property type="match status" value="1"/>
</dbReference>
<dbReference type="PROSITE" id="PS50961">
    <property type="entry name" value="HTH_LA"/>
    <property type="match status" value="1"/>
</dbReference>
<organism evidence="5 6">
    <name type="scientific">Cichlidogyrus casuarinus</name>
    <dbReference type="NCBI Taxonomy" id="1844966"/>
    <lineage>
        <taxon>Eukaryota</taxon>
        <taxon>Metazoa</taxon>
        <taxon>Spiralia</taxon>
        <taxon>Lophotrochozoa</taxon>
        <taxon>Platyhelminthes</taxon>
        <taxon>Monogenea</taxon>
        <taxon>Monopisthocotylea</taxon>
        <taxon>Dactylogyridea</taxon>
        <taxon>Ancyrocephalidae</taxon>
        <taxon>Cichlidogyrus</taxon>
    </lineage>
</organism>
<sequence length="384" mass="43393">MIRFLCIGTELPVHFPHPGFDPIILAHYKSFIKGPSSCTCKKAGCVVCEIGQIQRIKHQVEFYFSDRNLKKDDYLRRQLSEDASLSIQALLDFPRMKQLGANTELLKKSLYNSTVVEVDASLGLIRRKSNHLPPILSPLIHTHIDEHQHHPNRLFTLTPTHTPSAPVMKDPFKEVPKLDLDAAELEFGPIQSENQKSSEWKLAAKRVKASKPVDSPGRKRLESTCSEFSDADEDSDLLECLHVIVPYRAIKQEESQDSSSQLAQTVEEAPHKSSAKISARLLAKHPAGDRHSGPDYWSKAKNHADLAKQIQMGLEEFQKSAWRKRQTSISRMGFHMDDQMSEFDLSDDSFDLEEEIIPISNEKVQVLSSDQFEKLRSSGGFQPA</sequence>
<feature type="non-terminal residue" evidence="5">
    <location>
        <position position="384"/>
    </location>
</feature>
<dbReference type="InterPro" id="IPR036388">
    <property type="entry name" value="WH-like_DNA-bd_sf"/>
</dbReference>
<dbReference type="Proteomes" id="UP001626550">
    <property type="component" value="Unassembled WGS sequence"/>
</dbReference>
<dbReference type="InterPro" id="IPR045180">
    <property type="entry name" value="La_dom_prot"/>
</dbReference>
<dbReference type="CDD" id="cd07323">
    <property type="entry name" value="LAM"/>
    <property type="match status" value="1"/>
</dbReference>
<evidence type="ECO:0000256" key="3">
    <source>
        <dbReference type="SAM" id="MobiDB-lite"/>
    </source>
</evidence>
<dbReference type="PANTHER" id="PTHR22792:SF140">
    <property type="entry name" value="ACHILLES, ISOFORM A"/>
    <property type="match status" value="1"/>
</dbReference>
<dbReference type="SMART" id="SM00715">
    <property type="entry name" value="LA"/>
    <property type="match status" value="1"/>
</dbReference>
<dbReference type="PANTHER" id="PTHR22792">
    <property type="entry name" value="LUPUS LA PROTEIN-RELATED"/>
    <property type="match status" value="1"/>
</dbReference>
<evidence type="ECO:0000313" key="6">
    <source>
        <dbReference type="Proteomes" id="UP001626550"/>
    </source>
</evidence>
<feature type="region of interest" description="Disordered" evidence="3">
    <location>
        <begin position="253"/>
        <end position="275"/>
    </location>
</feature>
<feature type="domain" description="HTH La-type RNA-binding" evidence="4">
    <location>
        <begin position="46"/>
        <end position="136"/>
    </location>
</feature>
<name>A0ABD2PM78_9PLAT</name>
<proteinExistence type="predicted"/>
<gene>
    <name evidence="5" type="ORF">Ciccas_012857</name>
</gene>
<dbReference type="AlphaFoldDB" id="A0ABD2PM78"/>